<accession>A0A0A7CPM2</accession>
<name>A0A0A7CPM2_ACHHY</name>
<dbReference type="OrthoDB" id="72545at2759"/>
<evidence type="ECO:0000256" key="1">
    <source>
        <dbReference type="SAM" id="SignalP"/>
    </source>
</evidence>
<dbReference type="Proteomes" id="UP000243579">
    <property type="component" value="Unassembled WGS sequence"/>
</dbReference>
<feature type="signal peptide" evidence="1">
    <location>
        <begin position="1"/>
        <end position="15"/>
    </location>
</feature>
<evidence type="ECO:0000313" key="2">
    <source>
        <dbReference type="EMBL" id="AIG56478.1"/>
    </source>
</evidence>
<sequence length="394" mass="39468">MKLTTTLALATVAAGQTCTKLSDPSSPIAASLKMLAGDDAEDAIAAVAAALPDSASTCLGSIDPTAAISALTAALGTETTCIAASTWFLGAVKDMKGVMAPTTSAPSANSSFSLPAYATFTDAQAAAVCTPVTTSLLPCYNKALVPAVTKLLSAMPCCADMLKEVETNFGQSLSNMLTDLVNKIVDVGCAVQTPGFSAANQTCAYSLTKSFTANIKSYEGLLKNGLAIVQIPNDQGCAAAEGNPFKTTGGVTVSDVYTKPVVPGACAKPVDALITYISGYPILKKAAIANITVSDLFTDGKCVKGTSVKGALAAIKMKPDVKAAVDAILTDDVCFHIANGFSATCKTVSSLSSTSSTPSGTSSTTAAPGAAKSSATSLSAMVSVVGMAAVALAF</sequence>
<evidence type="ECO:0000313" key="3">
    <source>
        <dbReference type="EMBL" id="OQR81211.1"/>
    </source>
</evidence>
<gene>
    <name evidence="3" type="ORF">ACHHYP_16663</name>
</gene>
<organism evidence="2">
    <name type="scientific">Achlya hypogyna</name>
    <name type="common">Oomycete</name>
    <name type="synonym">Protoachlya hypogyna</name>
    <dbReference type="NCBI Taxonomy" id="1202772"/>
    <lineage>
        <taxon>Eukaryota</taxon>
        <taxon>Sar</taxon>
        <taxon>Stramenopiles</taxon>
        <taxon>Oomycota</taxon>
        <taxon>Saprolegniomycetes</taxon>
        <taxon>Saprolegniales</taxon>
        <taxon>Achlyaceae</taxon>
        <taxon>Achlya</taxon>
    </lineage>
</organism>
<proteinExistence type="predicted"/>
<dbReference type="EMBL" id="KM039017">
    <property type="protein sequence ID" value="AIG56478.1"/>
    <property type="molecule type" value="Genomic_DNA"/>
</dbReference>
<feature type="chain" id="PRO_5011845577" evidence="1">
    <location>
        <begin position="16"/>
        <end position="394"/>
    </location>
</feature>
<protein>
    <submittedName>
        <fullName evidence="2">Secreted protein</fullName>
    </submittedName>
</protein>
<dbReference type="EMBL" id="JNBR01002827">
    <property type="protein sequence ID" value="OQR81211.1"/>
    <property type="molecule type" value="Genomic_DNA"/>
</dbReference>
<evidence type="ECO:0000313" key="4">
    <source>
        <dbReference type="Proteomes" id="UP000243579"/>
    </source>
</evidence>
<dbReference type="AlphaFoldDB" id="A0A0A7CPM2"/>
<reference evidence="2 4" key="1">
    <citation type="journal article" date="2014" name="Genome Biol. Evol.">
        <title>The secreted proteins of Achlya hypogyna and Thraustotheca clavata identify the ancestral oomycete secretome and reveal gene acquisitions by horizontal gene transfer.</title>
        <authorList>
            <person name="Misner I."/>
            <person name="Blouin N."/>
            <person name="Leonard G."/>
            <person name="Richards T.A."/>
            <person name="Lane C.E."/>
        </authorList>
    </citation>
    <scope>NUCLEOTIDE SEQUENCE</scope>
    <source>
        <strain evidence="2 4">ATCC 48635</strain>
    </source>
</reference>
<keyword evidence="1" id="KW-0732">Signal</keyword>
<keyword evidence="4" id="KW-1185">Reference proteome</keyword>